<comment type="caution">
    <text evidence="3">The sequence shown here is derived from an EMBL/GenBank/DDBJ whole genome shotgun (WGS) entry which is preliminary data.</text>
</comment>
<accession>A0ABV3EIJ7</accession>
<keyword evidence="4" id="KW-1185">Reference proteome</keyword>
<evidence type="ECO:0000313" key="4">
    <source>
        <dbReference type="Proteomes" id="UP001551584"/>
    </source>
</evidence>
<feature type="transmembrane region" description="Helical" evidence="2">
    <location>
        <begin position="52"/>
        <end position="73"/>
    </location>
</feature>
<organism evidence="3 4">
    <name type="scientific">Streptomyces chilikensis</name>
    <dbReference type="NCBI Taxonomy" id="1194079"/>
    <lineage>
        <taxon>Bacteria</taxon>
        <taxon>Bacillati</taxon>
        <taxon>Actinomycetota</taxon>
        <taxon>Actinomycetes</taxon>
        <taxon>Kitasatosporales</taxon>
        <taxon>Streptomycetaceae</taxon>
        <taxon>Streptomyces</taxon>
    </lineage>
</organism>
<evidence type="ECO:0000313" key="3">
    <source>
        <dbReference type="EMBL" id="MEU9575990.1"/>
    </source>
</evidence>
<gene>
    <name evidence="3" type="ORF">AB0D95_01585</name>
</gene>
<reference evidence="3 4" key="1">
    <citation type="submission" date="2024-06" db="EMBL/GenBank/DDBJ databases">
        <title>The Natural Products Discovery Center: Release of the First 8490 Sequenced Strains for Exploring Actinobacteria Biosynthetic Diversity.</title>
        <authorList>
            <person name="Kalkreuter E."/>
            <person name="Kautsar S.A."/>
            <person name="Yang D."/>
            <person name="Bader C.D."/>
            <person name="Teijaro C.N."/>
            <person name="Fluegel L."/>
            <person name="Davis C.M."/>
            <person name="Simpson J.R."/>
            <person name="Lauterbach L."/>
            <person name="Steele A.D."/>
            <person name="Gui C."/>
            <person name="Meng S."/>
            <person name="Li G."/>
            <person name="Viehrig K."/>
            <person name="Ye F."/>
            <person name="Su P."/>
            <person name="Kiefer A.F."/>
            <person name="Nichols A."/>
            <person name="Cepeda A.J."/>
            <person name="Yan W."/>
            <person name="Fan B."/>
            <person name="Jiang Y."/>
            <person name="Adhikari A."/>
            <person name="Zheng C.-J."/>
            <person name="Schuster L."/>
            <person name="Cowan T.M."/>
            <person name="Smanski M.J."/>
            <person name="Chevrette M.G."/>
            <person name="De Carvalho L.P.S."/>
            <person name="Shen B."/>
        </authorList>
    </citation>
    <scope>NUCLEOTIDE SEQUENCE [LARGE SCALE GENOMIC DNA]</scope>
    <source>
        <strain evidence="3 4">NPDC048117</strain>
    </source>
</reference>
<feature type="transmembrane region" description="Helical" evidence="2">
    <location>
        <begin position="26"/>
        <end position="46"/>
    </location>
</feature>
<feature type="compositionally biased region" description="Basic and acidic residues" evidence="1">
    <location>
        <begin position="1"/>
        <end position="21"/>
    </location>
</feature>
<dbReference type="EMBL" id="JBEZNA010000002">
    <property type="protein sequence ID" value="MEU9575990.1"/>
    <property type="molecule type" value="Genomic_DNA"/>
</dbReference>
<keyword evidence="2" id="KW-1133">Transmembrane helix</keyword>
<feature type="region of interest" description="Disordered" evidence="1">
    <location>
        <begin position="1"/>
        <end position="22"/>
    </location>
</feature>
<evidence type="ECO:0000256" key="1">
    <source>
        <dbReference type="SAM" id="MobiDB-lite"/>
    </source>
</evidence>
<evidence type="ECO:0000256" key="2">
    <source>
        <dbReference type="SAM" id="Phobius"/>
    </source>
</evidence>
<protein>
    <submittedName>
        <fullName evidence="3">Uncharacterized protein</fullName>
    </submittedName>
</protein>
<dbReference type="RefSeq" id="WP_359268008.1">
    <property type="nucleotide sequence ID" value="NZ_JBEZNA010000002.1"/>
</dbReference>
<keyword evidence="2" id="KW-0472">Membrane</keyword>
<keyword evidence="2" id="KW-0812">Transmembrane</keyword>
<dbReference type="Proteomes" id="UP001551584">
    <property type="component" value="Unassembled WGS sequence"/>
</dbReference>
<name>A0ABV3EIJ7_9ACTN</name>
<proteinExistence type="predicted"/>
<sequence>MHEQQPEDRNGTRGPEAEDRRRRVSVTAFVAGVVAGLGFFLFFPGLPHVIDWGAILVALAAGVAARAGCLAWLGRGEAGRRGR</sequence>